<dbReference type="GO" id="GO:0016740">
    <property type="term" value="F:transferase activity"/>
    <property type="evidence" value="ECO:0007669"/>
    <property type="project" value="UniProtKB-KW"/>
</dbReference>
<gene>
    <name evidence="3" type="ORF">V1634_15320</name>
</gene>
<sequence>MTGPSTASRPAAPGSAVPELSSPAGLLTYLLDRGLLPWDGVDPGDIVVTIRSSRSSSHVVEAGPDRCYFLKHPTSLEQQATVRHEALVYQALSPREEFRGIGPRLIRHDPDLPLLVLEAIQPSRPSDPVRITSRRFITRLGRRLGRVLAALHDLPPVAGDPYAPLPPALRLDAPPVAFREYLGAATTRLVRCVQQDATLTATLARCRESWRRTTWIHGEVRWPHVVLRAASGNAVARPVLVDYESAGLGEPCWDVGCVIAAYLDSWLGSMPDPTTGSVETLVSRSALSVPELQEAVAAFWRGYATGRRLTAVERRAALDRAVRFAVVRLLWSIFELSVGEESLDPRCVMALQLAHNLARRPYEGVRHLLGIPLS</sequence>
<evidence type="ECO:0000259" key="2">
    <source>
        <dbReference type="Pfam" id="PF01636"/>
    </source>
</evidence>
<dbReference type="Gene3D" id="3.90.1200.10">
    <property type="match status" value="1"/>
</dbReference>
<dbReference type="EMBL" id="JAZGQL010000009">
    <property type="protein sequence ID" value="MEE6308198.1"/>
    <property type="molecule type" value="Genomic_DNA"/>
</dbReference>
<comment type="caution">
    <text evidence="3">The sequence shown here is derived from an EMBL/GenBank/DDBJ whole genome shotgun (WGS) entry which is preliminary data.</text>
</comment>
<accession>A0ABU7SE15</accession>
<dbReference type="SUPFAM" id="SSF56112">
    <property type="entry name" value="Protein kinase-like (PK-like)"/>
    <property type="match status" value="1"/>
</dbReference>
<feature type="domain" description="Aminoglycoside phosphotransferase" evidence="2">
    <location>
        <begin position="60"/>
        <end position="272"/>
    </location>
</feature>
<name>A0ABU7SE15_9ACTN</name>
<proteinExistence type="predicted"/>
<dbReference type="Proteomes" id="UP001339911">
    <property type="component" value="Unassembled WGS sequence"/>
</dbReference>
<keyword evidence="4" id="KW-1185">Reference proteome</keyword>
<protein>
    <submittedName>
        <fullName evidence="3">Aminoglycoside phosphotransferase family protein</fullName>
        <ecNumber evidence="3">2.7.1.-</ecNumber>
    </submittedName>
</protein>
<feature type="region of interest" description="Disordered" evidence="1">
    <location>
        <begin position="1"/>
        <end position="20"/>
    </location>
</feature>
<dbReference type="InterPro" id="IPR011009">
    <property type="entry name" value="Kinase-like_dom_sf"/>
</dbReference>
<evidence type="ECO:0000313" key="3">
    <source>
        <dbReference type="EMBL" id="MEE6308198.1"/>
    </source>
</evidence>
<dbReference type="Pfam" id="PF01636">
    <property type="entry name" value="APH"/>
    <property type="match status" value="1"/>
</dbReference>
<reference evidence="3 4" key="1">
    <citation type="submission" date="2024-01" db="EMBL/GenBank/DDBJ databases">
        <title>Genome insights into Plantactinospora veratri sp. nov.</title>
        <authorList>
            <person name="Wang L."/>
        </authorList>
    </citation>
    <scope>NUCLEOTIDE SEQUENCE [LARGE SCALE GENOMIC DNA]</scope>
    <source>
        <strain evidence="3 4">NEAU-FHS4</strain>
    </source>
</reference>
<evidence type="ECO:0000256" key="1">
    <source>
        <dbReference type="SAM" id="MobiDB-lite"/>
    </source>
</evidence>
<dbReference type="InterPro" id="IPR002575">
    <property type="entry name" value="Aminoglycoside_PTrfase"/>
</dbReference>
<evidence type="ECO:0000313" key="4">
    <source>
        <dbReference type="Proteomes" id="UP001339911"/>
    </source>
</evidence>
<keyword evidence="3" id="KW-0808">Transferase</keyword>
<dbReference type="RefSeq" id="WP_331208483.1">
    <property type="nucleotide sequence ID" value="NZ_JAZGQL010000009.1"/>
</dbReference>
<organism evidence="3 4">
    <name type="scientific">Plantactinospora veratri</name>
    <dbReference type="NCBI Taxonomy" id="1436122"/>
    <lineage>
        <taxon>Bacteria</taxon>
        <taxon>Bacillati</taxon>
        <taxon>Actinomycetota</taxon>
        <taxon>Actinomycetes</taxon>
        <taxon>Micromonosporales</taxon>
        <taxon>Micromonosporaceae</taxon>
        <taxon>Plantactinospora</taxon>
    </lineage>
</organism>
<dbReference type="EC" id="2.7.1.-" evidence="3"/>